<dbReference type="Proteomes" id="UP001595190">
    <property type="component" value="Unassembled WGS sequence"/>
</dbReference>
<comment type="caution">
    <text evidence="3">The sequence shown here is derived from an EMBL/GenBank/DDBJ whole genome shotgun (WGS) entry which is preliminary data.</text>
</comment>
<name>A0ABV6ZII0_9HYPH</name>
<evidence type="ECO:0000313" key="3">
    <source>
        <dbReference type="EMBL" id="MFC2251953.1"/>
    </source>
</evidence>
<evidence type="ECO:0000313" key="4">
    <source>
        <dbReference type="Proteomes" id="UP001595190"/>
    </source>
</evidence>
<feature type="domain" description="Bbp19-like phage" evidence="2">
    <location>
        <begin position="86"/>
        <end position="150"/>
    </location>
</feature>
<evidence type="ECO:0000259" key="2">
    <source>
        <dbReference type="Pfam" id="PF25181"/>
    </source>
</evidence>
<proteinExistence type="predicted"/>
<dbReference type="RefSeq" id="WP_394312503.1">
    <property type="nucleotide sequence ID" value="NZ_JBHGPK010000008.1"/>
</dbReference>
<dbReference type="Pfam" id="PF25181">
    <property type="entry name" value="Phage_Bbp19"/>
    <property type="match status" value="1"/>
</dbReference>
<sequence>MAVDGVPFSSSAHPAWTTSTGRDPAAVFEIVPTPPRRFFCPHRKPRMPNPSGGSARAALAINWLALARLFRRARGDEATLKLALAYHNVFDIRNEDVQIVLADLADYTGFYQVNGEGIPPDDRAFSDGKRAAFGRLFRFLNLTDEEKAALSQAARAEAIASSNQGII</sequence>
<feature type="region of interest" description="Disordered" evidence="1">
    <location>
        <begin position="1"/>
        <end position="20"/>
    </location>
</feature>
<organism evidence="3 4">
    <name type="scientific">Labrys neptuniae</name>
    <dbReference type="NCBI Taxonomy" id="376174"/>
    <lineage>
        <taxon>Bacteria</taxon>
        <taxon>Pseudomonadati</taxon>
        <taxon>Pseudomonadota</taxon>
        <taxon>Alphaproteobacteria</taxon>
        <taxon>Hyphomicrobiales</taxon>
        <taxon>Xanthobacteraceae</taxon>
        <taxon>Labrys</taxon>
    </lineage>
</organism>
<gene>
    <name evidence="3" type="ORF">ACETRX_20125</name>
</gene>
<feature type="compositionally biased region" description="Polar residues" evidence="1">
    <location>
        <begin position="8"/>
        <end position="20"/>
    </location>
</feature>
<evidence type="ECO:0000256" key="1">
    <source>
        <dbReference type="SAM" id="MobiDB-lite"/>
    </source>
</evidence>
<dbReference type="InterPro" id="IPR057447">
    <property type="entry name" value="Bbp19-like_phage"/>
</dbReference>
<dbReference type="EMBL" id="JBHGPK010000008">
    <property type="protein sequence ID" value="MFC2251953.1"/>
    <property type="molecule type" value="Genomic_DNA"/>
</dbReference>
<protein>
    <recommendedName>
        <fullName evidence="2">Bbp19-like phage domain-containing protein</fullName>
    </recommendedName>
</protein>
<accession>A0ABV6ZII0</accession>
<reference evidence="3 4" key="1">
    <citation type="submission" date="2024-09" db="EMBL/GenBank/DDBJ databases">
        <title>Description of Labrys sedimenti sp. nov., isolated from a diclofenac-degrading enrichment culture, and genome-based reclassification of Labrys portucalensis as a later heterotypic synonym of Labrys neptuniae.</title>
        <authorList>
            <person name="Tancsics A."/>
            <person name="Csepanyi A."/>
        </authorList>
    </citation>
    <scope>NUCLEOTIDE SEQUENCE [LARGE SCALE GENOMIC DNA]</scope>
    <source>
        <strain evidence="3 4">LMG 23412</strain>
    </source>
</reference>